<dbReference type="Pfam" id="PF09136">
    <property type="entry name" value="Glucodextran_B"/>
    <property type="match status" value="1"/>
</dbReference>
<dbReference type="Proteomes" id="UP000823863">
    <property type="component" value="Unassembled WGS sequence"/>
</dbReference>
<reference evidence="2" key="2">
    <citation type="submission" date="2021-04" db="EMBL/GenBank/DDBJ databases">
        <authorList>
            <person name="Gilroy R."/>
        </authorList>
    </citation>
    <scope>NUCLEOTIDE SEQUENCE</scope>
    <source>
        <strain evidence="2">CHK198-12963</strain>
    </source>
</reference>
<feature type="transmembrane region" description="Helical" evidence="1">
    <location>
        <begin position="544"/>
        <end position="561"/>
    </location>
</feature>
<accession>A0A9D2PTL1</accession>
<dbReference type="AlphaFoldDB" id="A0A9D2PTL1"/>
<name>A0A9D2PTL1_9FIRM</name>
<organism evidence="2 3">
    <name type="scientific">Candidatus Enterocloster excrementigallinarum</name>
    <dbReference type="NCBI Taxonomy" id="2838558"/>
    <lineage>
        <taxon>Bacteria</taxon>
        <taxon>Bacillati</taxon>
        <taxon>Bacillota</taxon>
        <taxon>Clostridia</taxon>
        <taxon>Lachnospirales</taxon>
        <taxon>Lachnospiraceae</taxon>
        <taxon>Enterocloster</taxon>
    </lineage>
</organism>
<evidence type="ECO:0000313" key="3">
    <source>
        <dbReference type="Proteomes" id="UP000823863"/>
    </source>
</evidence>
<evidence type="ECO:0000256" key="1">
    <source>
        <dbReference type="SAM" id="Phobius"/>
    </source>
</evidence>
<evidence type="ECO:0000313" key="2">
    <source>
        <dbReference type="EMBL" id="HJC66154.1"/>
    </source>
</evidence>
<sequence>MKKLKKIFIGCLLLVFLIGGNVFTSRAREVTETLMELSEPADMVAWIFYEEQEPEVVVTGPDGTEYSEKLGNVQVKRGESSVYLYIPDAQPGRWTIRYDNQNSGNVRFVCSPYTESISISSFTIEQAQNNQVRAVFQADFPSQVNYSYEISAVLTDGNGNTTGKRQLETGTAPSGQPVERLISLNRLPAYEGYRLQLEVWYKKYDLETGDSKIADGTFSAEAGHQPEAMKGVQVEIDFDKKLVYLDWEEYRVSCDHYVAAVRDSAGPEEEPDEYREVENGEYQMTAGLPENASSITVELTYVQTDGNASETYRREIPLNQMECSLRTPENTASAQAEISYRTQKQILARIQINDRVQSLNLEGEGQFSTALEEGRNQLVLTAEVDEMTDFVYRFQVYSDRIAPILRLYEDIDGITVDSAKFLLTGETESGCRLMVNGQEQPLGEDGVFRVELSLKNGENTIEIQATDPSGNQTRQQAVLFRGTPEEAKETVSGAAVIAGGYGPLLLTAWLSVMAALLALIGFMAAGNREKRGSFDTALATARNLFLFMAAAAGAAFGWFFLQAHEARDAVSGEAFLEAAQASVSQAYDLVKAAEKYEKWLLLMGALTVLLLIWAVMAQILKMTTKKRILALMIQLFLIGAGILAVYWFYGVLFW</sequence>
<feature type="transmembrane region" description="Helical" evidence="1">
    <location>
        <begin position="628"/>
        <end position="649"/>
    </location>
</feature>
<dbReference type="InterPro" id="IPR013783">
    <property type="entry name" value="Ig-like_fold"/>
</dbReference>
<protein>
    <recommendedName>
        <fullName evidence="4">Ig-like domain-containing protein</fullName>
    </recommendedName>
</protein>
<feature type="transmembrane region" description="Helical" evidence="1">
    <location>
        <begin position="501"/>
        <end position="523"/>
    </location>
</feature>
<keyword evidence="1" id="KW-0472">Membrane</keyword>
<keyword evidence="1" id="KW-1133">Transmembrane helix</keyword>
<dbReference type="Gene3D" id="2.60.40.10">
    <property type="entry name" value="Immunoglobulins"/>
    <property type="match status" value="1"/>
</dbReference>
<keyword evidence="1" id="KW-0812">Transmembrane</keyword>
<feature type="transmembrane region" description="Helical" evidence="1">
    <location>
        <begin position="599"/>
        <end position="616"/>
    </location>
</feature>
<proteinExistence type="predicted"/>
<reference evidence="2" key="1">
    <citation type="journal article" date="2021" name="PeerJ">
        <title>Extensive microbial diversity within the chicken gut microbiome revealed by metagenomics and culture.</title>
        <authorList>
            <person name="Gilroy R."/>
            <person name="Ravi A."/>
            <person name="Getino M."/>
            <person name="Pursley I."/>
            <person name="Horton D.L."/>
            <person name="Alikhan N.F."/>
            <person name="Baker D."/>
            <person name="Gharbi K."/>
            <person name="Hall N."/>
            <person name="Watson M."/>
            <person name="Adriaenssens E.M."/>
            <person name="Foster-Nyarko E."/>
            <person name="Jarju S."/>
            <person name="Secka A."/>
            <person name="Antonio M."/>
            <person name="Oren A."/>
            <person name="Chaudhuri R.R."/>
            <person name="La Ragione R."/>
            <person name="Hildebrand F."/>
            <person name="Pallen M.J."/>
        </authorList>
    </citation>
    <scope>NUCLEOTIDE SEQUENCE</scope>
    <source>
        <strain evidence="2">CHK198-12963</strain>
    </source>
</reference>
<comment type="caution">
    <text evidence="2">The sequence shown here is derived from an EMBL/GenBank/DDBJ whole genome shotgun (WGS) entry which is preliminary data.</text>
</comment>
<dbReference type="EMBL" id="DWWB01000025">
    <property type="protein sequence ID" value="HJC66154.1"/>
    <property type="molecule type" value="Genomic_DNA"/>
</dbReference>
<gene>
    <name evidence="2" type="ORF">H9931_05460</name>
</gene>
<evidence type="ECO:0008006" key="4">
    <source>
        <dbReference type="Google" id="ProtNLM"/>
    </source>
</evidence>